<proteinExistence type="inferred from homology"/>
<dbReference type="PANTHER" id="PTHR43669">
    <property type="entry name" value="5-KETO-D-GLUCONATE 5-REDUCTASE"/>
    <property type="match status" value="1"/>
</dbReference>
<dbReference type="EMBL" id="PKSG01000889">
    <property type="protein sequence ID" value="POR32209.1"/>
    <property type="molecule type" value="Genomic_DNA"/>
</dbReference>
<comment type="similarity">
    <text evidence="1">Belongs to the short-chain dehydrogenases/reductases (SDR) family.</text>
</comment>
<dbReference type="PRINTS" id="PR00081">
    <property type="entry name" value="GDHRDH"/>
</dbReference>
<evidence type="ECO:0000256" key="1">
    <source>
        <dbReference type="ARBA" id="ARBA00006484"/>
    </source>
</evidence>
<comment type="caution">
    <text evidence="3">The sequence shown here is derived from an EMBL/GenBank/DDBJ whole genome shotgun (WGS) entry which is preliminary data.</text>
</comment>
<reference evidence="3 4" key="1">
    <citation type="submission" date="2018-01" db="EMBL/GenBank/DDBJ databases">
        <title>Harnessing the power of phylogenomics to disentangle the directionality and signatures of interkingdom host jumping in the parasitic fungal genus Tolypocladium.</title>
        <authorList>
            <person name="Quandt C.A."/>
            <person name="Patterson W."/>
            <person name="Spatafora J.W."/>
        </authorList>
    </citation>
    <scope>NUCLEOTIDE SEQUENCE [LARGE SCALE GENOMIC DNA]</scope>
    <source>
        <strain evidence="3 4">NRBC 100945</strain>
    </source>
</reference>
<gene>
    <name evidence="3" type="ORF">TPAR_07578</name>
</gene>
<keyword evidence="4" id="KW-1185">Reference proteome</keyword>
<dbReference type="InterPro" id="IPR002347">
    <property type="entry name" value="SDR_fam"/>
</dbReference>
<dbReference type="AlphaFoldDB" id="A0A2S4KPU1"/>
<dbReference type="Gene3D" id="3.40.50.720">
    <property type="entry name" value="NAD(P)-binding Rossmann-like Domain"/>
    <property type="match status" value="1"/>
</dbReference>
<dbReference type="OrthoDB" id="37659at2759"/>
<organism evidence="3 4">
    <name type="scientific">Tolypocladium paradoxum</name>
    <dbReference type="NCBI Taxonomy" id="94208"/>
    <lineage>
        <taxon>Eukaryota</taxon>
        <taxon>Fungi</taxon>
        <taxon>Dikarya</taxon>
        <taxon>Ascomycota</taxon>
        <taxon>Pezizomycotina</taxon>
        <taxon>Sordariomycetes</taxon>
        <taxon>Hypocreomycetidae</taxon>
        <taxon>Hypocreales</taxon>
        <taxon>Ophiocordycipitaceae</taxon>
        <taxon>Tolypocladium</taxon>
    </lineage>
</organism>
<evidence type="ECO:0000313" key="4">
    <source>
        <dbReference type="Proteomes" id="UP000237481"/>
    </source>
</evidence>
<evidence type="ECO:0000256" key="2">
    <source>
        <dbReference type="ARBA" id="ARBA00023002"/>
    </source>
</evidence>
<dbReference type="InterPro" id="IPR036291">
    <property type="entry name" value="NAD(P)-bd_dom_sf"/>
</dbReference>
<dbReference type="Proteomes" id="UP000237481">
    <property type="component" value="Unassembled WGS sequence"/>
</dbReference>
<accession>A0A2S4KPU1</accession>
<dbReference type="STRING" id="94208.A0A2S4KPU1"/>
<dbReference type="GO" id="GO:0016491">
    <property type="term" value="F:oxidoreductase activity"/>
    <property type="evidence" value="ECO:0007669"/>
    <property type="project" value="UniProtKB-KW"/>
</dbReference>
<protein>
    <submittedName>
        <fullName evidence="3">Oxidoreductase DltE</fullName>
    </submittedName>
</protein>
<dbReference type="SUPFAM" id="SSF51735">
    <property type="entry name" value="NAD(P)-binding Rossmann-fold domains"/>
    <property type="match status" value="1"/>
</dbReference>
<dbReference type="PANTHER" id="PTHR43669:SF3">
    <property type="entry name" value="ALCOHOL DEHYDROGENASE, PUTATIVE (AFU_ORTHOLOGUE AFUA_3G03445)-RELATED"/>
    <property type="match status" value="1"/>
</dbReference>
<name>A0A2S4KPU1_9HYPO</name>
<sequence length="218" mass="23310">MAPQDPLGFKCAAAATSGGGGIGKGIAQYFVSKGKKVLIAGRTESNLQSTAKEIGAAGYYVLDTGKSAEIPSFVEKITAEHPDLDCPVNNAGVQWPLEVVKDDAFLSKADQEIDSKPSALIINVSSILGFVPFVIVNPVAKSSIRVVEIAPPLVATDLHRERSDPDEYKKNPNALSVDEFMNEVSEKLERGDEMINAGLGNEMVDKWCNALGDRYPSS</sequence>
<dbReference type="Pfam" id="PF00106">
    <property type="entry name" value="adh_short"/>
    <property type="match status" value="1"/>
</dbReference>
<evidence type="ECO:0000313" key="3">
    <source>
        <dbReference type="EMBL" id="POR32209.1"/>
    </source>
</evidence>
<keyword evidence="2" id="KW-0560">Oxidoreductase</keyword>